<protein>
    <submittedName>
        <fullName evidence="3">Chemotaxis phosphatase CheX-like protein</fullName>
    </submittedName>
</protein>
<accession>A0A4R2L757</accession>
<sequence length="146" mass="15032">MNVGESEVGQVIAAVWSTMLGFEVESGPCGDAPFTGGLAGAIGIEGTFRGEVLLELDADLARACAHAMLRLPAGTATPRDAADTASELINVIGGNLKSVLPAPSKLQLPQTGAVGTLRPCSGQRRLACVEFRCAHGHGRVSLYAMD</sequence>
<dbReference type="InterPro" id="IPR028051">
    <property type="entry name" value="CheX-like_dom"/>
</dbReference>
<name>A0A4R2L757_9GAMM</name>
<dbReference type="EMBL" id="SLWY01000002">
    <property type="protein sequence ID" value="TCO83309.1"/>
    <property type="molecule type" value="Genomic_DNA"/>
</dbReference>
<reference evidence="3 4" key="1">
    <citation type="submission" date="2019-03" db="EMBL/GenBank/DDBJ databases">
        <title>Genomic Encyclopedia of Type Strains, Phase IV (KMG-IV): sequencing the most valuable type-strain genomes for metagenomic binning, comparative biology and taxonomic classification.</title>
        <authorList>
            <person name="Goeker M."/>
        </authorList>
    </citation>
    <scope>NUCLEOTIDE SEQUENCE [LARGE SCALE GENOMIC DNA]</scope>
    <source>
        <strain evidence="3 4">DSM 25287</strain>
    </source>
</reference>
<evidence type="ECO:0000313" key="4">
    <source>
        <dbReference type="Proteomes" id="UP000295765"/>
    </source>
</evidence>
<proteinExistence type="predicted"/>
<dbReference type="OrthoDB" id="6078434at2"/>
<dbReference type="Gene3D" id="3.40.1550.10">
    <property type="entry name" value="CheC-like"/>
    <property type="match status" value="1"/>
</dbReference>
<dbReference type="Proteomes" id="UP000295765">
    <property type="component" value="Unassembled WGS sequence"/>
</dbReference>
<dbReference type="SUPFAM" id="SSF103039">
    <property type="entry name" value="CheC-like"/>
    <property type="match status" value="1"/>
</dbReference>
<gene>
    <name evidence="3" type="ORF">EV699_1026</name>
</gene>
<dbReference type="AlphaFoldDB" id="A0A4R2L757"/>
<evidence type="ECO:0000256" key="1">
    <source>
        <dbReference type="ARBA" id="ARBA00022500"/>
    </source>
</evidence>
<dbReference type="InterPro" id="IPR028976">
    <property type="entry name" value="CheC-like_sf"/>
</dbReference>
<dbReference type="GO" id="GO:0006935">
    <property type="term" value="P:chemotaxis"/>
    <property type="evidence" value="ECO:0007669"/>
    <property type="project" value="UniProtKB-KW"/>
</dbReference>
<evidence type="ECO:0000313" key="3">
    <source>
        <dbReference type="EMBL" id="TCO83309.1"/>
    </source>
</evidence>
<feature type="domain" description="Chemotaxis phosphatase CheX-like" evidence="2">
    <location>
        <begin position="39"/>
        <end position="111"/>
    </location>
</feature>
<dbReference type="Pfam" id="PF13690">
    <property type="entry name" value="CheX"/>
    <property type="match status" value="1"/>
</dbReference>
<dbReference type="RefSeq" id="WP_132538136.1">
    <property type="nucleotide sequence ID" value="NZ_SLWY01000002.1"/>
</dbReference>
<keyword evidence="1" id="KW-0145">Chemotaxis</keyword>
<evidence type="ECO:0000259" key="2">
    <source>
        <dbReference type="Pfam" id="PF13690"/>
    </source>
</evidence>
<keyword evidence="4" id="KW-1185">Reference proteome</keyword>
<comment type="caution">
    <text evidence="3">The sequence shown here is derived from an EMBL/GenBank/DDBJ whole genome shotgun (WGS) entry which is preliminary data.</text>
</comment>
<organism evidence="3 4">
    <name type="scientific">Plasticicumulans lactativorans</name>
    <dbReference type="NCBI Taxonomy" id="1133106"/>
    <lineage>
        <taxon>Bacteria</taxon>
        <taxon>Pseudomonadati</taxon>
        <taxon>Pseudomonadota</taxon>
        <taxon>Gammaproteobacteria</taxon>
        <taxon>Candidatus Competibacteraceae</taxon>
        <taxon>Plasticicumulans</taxon>
    </lineage>
</organism>